<keyword evidence="2" id="KW-1185">Reference proteome</keyword>
<sequence>MEHFNIEPEMVSTLQAMSDNDLHALEKSYRETTRDKEVEVHIYVLFIIFQRTFSTKHLAHAAQRAKELADNTPVAHPDSHRWSNILDMMSAVLVRYSDQANKKPTTSRAQ</sequence>
<dbReference type="Proteomes" id="UP000738349">
    <property type="component" value="Unassembled WGS sequence"/>
</dbReference>
<gene>
    <name evidence="1" type="ORF">EDB81DRAFT_653244</name>
</gene>
<dbReference type="EMBL" id="JAGMUV010000010">
    <property type="protein sequence ID" value="KAH7141777.1"/>
    <property type="molecule type" value="Genomic_DNA"/>
</dbReference>
<name>A0A9P9ERF8_9HYPO</name>
<evidence type="ECO:0000313" key="1">
    <source>
        <dbReference type="EMBL" id="KAH7141777.1"/>
    </source>
</evidence>
<proteinExistence type="predicted"/>
<evidence type="ECO:0000313" key="2">
    <source>
        <dbReference type="Proteomes" id="UP000738349"/>
    </source>
</evidence>
<dbReference type="OrthoDB" id="9991317at2759"/>
<reference evidence="1" key="1">
    <citation type="journal article" date="2021" name="Nat. Commun.">
        <title>Genetic determinants of endophytism in the Arabidopsis root mycobiome.</title>
        <authorList>
            <person name="Mesny F."/>
            <person name="Miyauchi S."/>
            <person name="Thiergart T."/>
            <person name="Pickel B."/>
            <person name="Atanasova L."/>
            <person name="Karlsson M."/>
            <person name="Huettel B."/>
            <person name="Barry K.W."/>
            <person name="Haridas S."/>
            <person name="Chen C."/>
            <person name="Bauer D."/>
            <person name="Andreopoulos W."/>
            <person name="Pangilinan J."/>
            <person name="LaButti K."/>
            <person name="Riley R."/>
            <person name="Lipzen A."/>
            <person name="Clum A."/>
            <person name="Drula E."/>
            <person name="Henrissat B."/>
            <person name="Kohler A."/>
            <person name="Grigoriev I.V."/>
            <person name="Martin F.M."/>
            <person name="Hacquard S."/>
        </authorList>
    </citation>
    <scope>NUCLEOTIDE SEQUENCE</scope>
    <source>
        <strain evidence="1">MPI-CAGE-AT-0147</strain>
    </source>
</reference>
<accession>A0A9P9ERF8</accession>
<dbReference type="AlphaFoldDB" id="A0A9P9ERF8"/>
<protein>
    <submittedName>
        <fullName evidence="1">Uncharacterized protein</fullName>
    </submittedName>
</protein>
<comment type="caution">
    <text evidence="1">The sequence shown here is derived from an EMBL/GenBank/DDBJ whole genome shotgun (WGS) entry which is preliminary data.</text>
</comment>
<organism evidence="1 2">
    <name type="scientific">Dactylonectria macrodidyma</name>
    <dbReference type="NCBI Taxonomy" id="307937"/>
    <lineage>
        <taxon>Eukaryota</taxon>
        <taxon>Fungi</taxon>
        <taxon>Dikarya</taxon>
        <taxon>Ascomycota</taxon>
        <taxon>Pezizomycotina</taxon>
        <taxon>Sordariomycetes</taxon>
        <taxon>Hypocreomycetidae</taxon>
        <taxon>Hypocreales</taxon>
        <taxon>Nectriaceae</taxon>
        <taxon>Dactylonectria</taxon>
    </lineage>
</organism>